<feature type="transmembrane region" description="Helical" evidence="1">
    <location>
        <begin position="216"/>
        <end position="238"/>
    </location>
</feature>
<gene>
    <name evidence="3" type="ORF">KM312_00680</name>
</gene>
<evidence type="ECO:0000259" key="2">
    <source>
        <dbReference type="Pfam" id="PF10882"/>
    </source>
</evidence>
<dbReference type="Pfam" id="PF10882">
    <property type="entry name" value="bPH_5"/>
    <property type="match status" value="1"/>
</dbReference>
<organism evidence="3 4">
    <name type="scientific">Hydrogenibacillus schlegelii</name>
    <name type="common">Bacillus schlegelii</name>
    <dbReference type="NCBI Taxonomy" id="1484"/>
    <lineage>
        <taxon>Bacteria</taxon>
        <taxon>Bacillati</taxon>
        <taxon>Bacillota</taxon>
        <taxon>Bacilli</taxon>
        <taxon>Bacillales</taxon>
        <taxon>Bacillales Family X. Incertae Sedis</taxon>
        <taxon>Hydrogenibacillus</taxon>
    </lineage>
</organism>
<dbReference type="EMBL" id="JAHHQF010000033">
    <property type="protein sequence ID" value="MBT9281179.1"/>
    <property type="molecule type" value="Genomic_DNA"/>
</dbReference>
<sequence length="320" mass="35796">MQIFLSAKSEEQHVRTSVFLWISTLLLLVLGIWFLRMGWNFWTAIPTSWGGRLNALSNWYWGIGMIALGLGMVHLLGRKRQLKYVLDAQSLTIVLDGPFIKFKRRIPYDRIQSVQAGTLQAGWRVMGLSMPGVYLGSFTESGGKTVELATSRTKGDVVWLSIKSETDGVQRLALSPEAPSRLMEALEARLAERREHRSSLSCPHQPDNAARLFSPFGIMLSLAWFIMLAVGLLIAWMMPTLPDLVPMHFDHLGRVTRLGHKQEIWSLYALVYGVTLPLNTILSLAFKDRSVRIVLSGTTLYLSFGLALVVLGSLFSATGY</sequence>
<proteinExistence type="predicted"/>
<evidence type="ECO:0000313" key="4">
    <source>
        <dbReference type="Proteomes" id="UP000748108"/>
    </source>
</evidence>
<evidence type="ECO:0000256" key="1">
    <source>
        <dbReference type="SAM" id="Phobius"/>
    </source>
</evidence>
<reference evidence="3" key="1">
    <citation type="journal article" date="2021" name="Microbiology">
        <title>Metagenomic Analysis of the Microbial Community in the Underground Coal Fire Area (Kemerovo Region, Russia) Revealed Predominance of Thermophilic Members of the Phyla Deinococcus-thermus, Aquificae, and Firmicutes.</title>
        <authorList>
            <person name="Kadnikov V."/>
            <person name="Mardanov A.V."/>
            <person name="Beletsky A.V."/>
            <person name="Karnachuk O.V."/>
            <person name="Ravin N.V."/>
        </authorList>
    </citation>
    <scope>NUCLEOTIDE SEQUENCE</scope>
    <source>
        <strain evidence="3">RBS10-49</strain>
    </source>
</reference>
<evidence type="ECO:0000313" key="3">
    <source>
        <dbReference type="EMBL" id="MBT9281179.1"/>
    </source>
</evidence>
<feature type="transmembrane region" description="Helical" evidence="1">
    <location>
        <begin position="18"/>
        <end position="39"/>
    </location>
</feature>
<keyword evidence="1" id="KW-0472">Membrane</keyword>
<dbReference type="AlphaFoldDB" id="A0A947CUA9"/>
<comment type="caution">
    <text evidence="3">The sequence shown here is derived from an EMBL/GenBank/DDBJ whole genome shotgun (WGS) entry which is preliminary data.</text>
</comment>
<feature type="domain" description="Bacterial Pleckstrin homology" evidence="2">
    <location>
        <begin position="83"/>
        <end position="189"/>
    </location>
</feature>
<accession>A0A947CUA9</accession>
<feature type="transmembrane region" description="Helical" evidence="1">
    <location>
        <begin position="59"/>
        <end position="77"/>
    </location>
</feature>
<keyword evidence="1" id="KW-0812">Transmembrane</keyword>
<feature type="transmembrane region" description="Helical" evidence="1">
    <location>
        <begin position="265"/>
        <end position="286"/>
    </location>
</feature>
<feature type="transmembrane region" description="Helical" evidence="1">
    <location>
        <begin position="293"/>
        <end position="315"/>
    </location>
</feature>
<protein>
    <submittedName>
        <fullName evidence="3">PH domain-containing protein</fullName>
    </submittedName>
</protein>
<dbReference type="Proteomes" id="UP000748108">
    <property type="component" value="Unassembled WGS sequence"/>
</dbReference>
<dbReference type="InterPro" id="IPR027783">
    <property type="entry name" value="Bacterial_PH-related"/>
</dbReference>
<name>A0A947CUA9_HYDSH</name>
<keyword evidence="1" id="KW-1133">Transmembrane helix</keyword>